<proteinExistence type="predicted"/>
<dbReference type="SUPFAM" id="SSF53335">
    <property type="entry name" value="S-adenosyl-L-methionine-dependent methyltransferases"/>
    <property type="match status" value="1"/>
</dbReference>
<evidence type="ECO:0000313" key="2">
    <source>
        <dbReference type="EMBL" id="UVC50239.1"/>
    </source>
</evidence>
<dbReference type="AlphaFoldDB" id="A0A976SJV1"/>
<reference evidence="2" key="1">
    <citation type="submission" date="2022-07" db="EMBL/GenBank/DDBJ databases">
        <title>Evaluation of T. orientalis genome assembly methods using nanopore sequencing and analysis of variation between genomes.</title>
        <authorList>
            <person name="Yam J."/>
            <person name="Micallef M.L."/>
            <person name="Liu M."/>
            <person name="Djordjevic S.P."/>
            <person name="Bogema D.R."/>
            <person name="Jenkins C."/>
        </authorList>
    </citation>
    <scope>NUCLEOTIDE SEQUENCE</scope>
    <source>
        <strain evidence="2">Goon Nure</strain>
    </source>
</reference>
<dbReference type="PANTHER" id="PTHR13600:SF21">
    <property type="entry name" value="LEUCINE CARBOXYL METHYLTRANSFERASE 1"/>
    <property type="match status" value="1"/>
</dbReference>
<evidence type="ECO:0000256" key="1">
    <source>
        <dbReference type="ARBA" id="ARBA00022691"/>
    </source>
</evidence>
<dbReference type="Proteomes" id="UP000244811">
    <property type="component" value="Chromosome 4"/>
</dbReference>
<keyword evidence="2" id="KW-0808">Transferase</keyword>
<evidence type="ECO:0000313" key="3">
    <source>
        <dbReference type="Proteomes" id="UP000244811"/>
    </source>
</evidence>
<dbReference type="PANTHER" id="PTHR13600">
    <property type="entry name" value="LEUCINE CARBOXYL METHYLTRANSFERASE"/>
    <property type="match status" value="1"/>
</dbReference>
<dbReference type="GO" id="GO:0008168">
    <property type="term" value="F:methyltransferase activity"/>
    <property type="evidence" value="ECO:0007669"/>
    <property type="project" value="UniProtKB-KW"/>
</dbReference>
<dbReference type="InterPro" id="IPR029063">
    <property type="entry name" value="SAM-dependent_MTases_sf"/>
</dbReference>
<dbReference type="Gene3D" id="3.40.50.150">
    <property type="entry name" value="Vaccinia Virus protein VP39"/>
    <property type="match status" value="2"/>
</dbReference>
<accession>A0A976SJV1</accession>
<name>A0A976SJV1_THEOR</name>
<protein>
    <submittedName>
        <fullName evidence="2">Leucine carboxyl methyltransferase 2</fullName>
    </submittedName>
</protein>
<keyword evidence="1" id="KW-0949">S-adenosyl-L-methionine</keyword>
<dbReference type="EMBL" id="CP056072">
    <property type="protein sequence ID" value="UVC50239.1"/>
    <property type="molecule type" value="Genomic_DNA"/>
</dbReference>
<sequence length="326" mass="38350">MDFQFDPSMNPSTFSPQSAVEKRNCVEKGYYEDEFIVHICPKTSQSPVLSIFNYIRVVGNRTVITHFFDNFKDQKVQFVNLGCGMDSISFWVMTNFTNCVCYDLDLEFQTRVKKDIIFESEELLSIFPKHTHTESSFHSDRYHLVISKCTTMSKAPCIFINHEHMLPKGPIYEAGRISLENNKTPVYTIYDYPDVESQANRYKSLGWDDISVLFYTHVYNYIFNKDERIRVTKIEDFKEFHTLGVYCSCTMFGIAIKNCDNLKDFIKLFTIPETAKDEESDHLIPHFSVDELEKEDTSPFLKLMNNVFEVTYSTKSEECQRYYRRF</sequence>
<keyword evidence="2" id="KW-0489">Methyltransferase</keyword>
<organism evidence="2 3">
    <name type="scientific">Theileria orientalis</name>
    <dbReference type="NCBI Taxonomy" id="68886"/>
    <lineage>
        <taxon>Eukaryota</taxon>
        <taxon>Sar</taxon>
        <taxon>Alveolata</taxon>
        <taxon>Apicomplexa</taxon>
        <taxon>Aconoidasida</taxon>
        <taxon>Piroplasmida</taxon>
        <taxon>Theileriidae</taxon>
        <taxon>Theileria</taxon>
    </lineage>
</organism>
<dbReference type="InterPro" id="IPR016651">
    <property type="entry name" value="LCMT1"/>
</dbReference>
<gene>
    <name evidence="2" type="primary">LCMT2_2</name>
    <name evidence="2" type="ORF">MACK_004114</name>
</gene>
<dbReference type="GO" id="GO:0032259">
    <property type="term" value="P:methylation"/>
    <property type="evidence" value="ECO:0007669"/>
    <property type="project" value="UniProtKB-KW"/>
</dbReference>